<name>A0A1C6S307_9ACTN</name>
<sequence length="84" mass="9214">MTAPFLSLAQILNRLALTARWILRDHQPTPCGRCPICHTADCAVATAARNVLEATRRMRWGDPVQQQAATDPAAPDHDEPRQAG</sequence>
<reference evidence="2 3" key="1">
    <citation type="submission" date="2016-06" db="EMBL/GenBank/DDBJ databases">
        <authorList>
            <person name="Kjaerup R.B."/>
            <person name="Dalgaard T.S."/>
            <person name="Juul-Madsen H.R."/>
        </authorList>
    </citation>
    <scope>NUCLEOTIDE SEQUENCE [LARGE SCALE GENOMIC DNA]</scope>
    <source>
        <strain evidence="2 3">DSM 43818</strain>
    </source>
</reference>
<dbReference type="OrthoDB" id="3405914at2"/>
<dbReference type="RefSeq" id="WP_091081771.1">
    <property type="nucleotide sequence ID" value="NZ_FMHT01000003.1"/>
</dbReference>
<dbReference type="Proteomes" id="UP000199699">
    <property type="component" value="Unassembled WGS sequence"/>
</dbReference>
<evidence type="ECO:0000256" key="1">
    <source>
        <dbReference type="SAM" id="MobiDB-lite"/>
    </source>
</evidence>
<evidence type="ECO:0000313" key="2">
    <source>
        <dbReference type="EMBL" id="SCL23880.1"/>
    </source>
</evidence>
<dbReference type="EMBL" id="FMHT01000003">
    <property type="protein sequence ID" value="SCL23880.1"/>
    <property type="molecule type" value="Genomic_DNA"/>
</dbReference>
<organism evidence="2 3">
    <name type="scientific">Micromonospora nigra</name>
    <dbReference type="NCBI Taxonomy" id="145857"/>
    <lineage>
        <taxon>Bacteria</taxon>
        <taxon>Bacillati</taxon>
        <taxon>Actinomycetota</taxon>
        <taxon>Actinomycetes</taxon>
        <taxon>Micromonosporales</taxon>
        <taxon>Micromonosporaceae</taxon>
        <taxon>Micromonospora</taxon>
    </lineage>
</organism>
<evidence type="ECO:0000313" key="3">
    <source>
        <dbReference type="Proteomes" id="UP000199699"/>
    </source>
</evidence>
<feature type="compositionally biased region" description="Low complexity" evidence="1">
    <location>
        <begin position="62"/>
        <end position="73"/>
    </location>
</feature>
<accession>A0A1C6S307</accession>
<dbReference type="AlphaFoldDB" id="A0A1C6S307"/>
<protein>
    <submittedName>
        <fullName evidence="2">Uncharacterized protein</fullName>
    </submittedName>
</protein>
<keyword evidence="3" id="KW-1185">Reference proteome</keyword>
<proteinExistence type="predicted"/>
<feature type="compositionally biased region" description="Basic and acidic residues" evidence="1">
    <location>
        <begin position="74"/>
        <end position="84"/>
    </location>
</feature>
<feature type="region of interest" description="Disordered" evidence="1">
    <location>
        <begin position="58"/>
        <end position="84"/>
    </location>
</feature>
<dbReference type="STRING" id="145857.GA0070616_2810"/>
<gene>
    <name evidence="2" type="ORF">GA0070616_2810</name>
</gene>